<dbReference type="STRING" id="69014.TK2286"/>
<dbReference type="InterPro" id="IPR038664">
    <property type="entry name" value="Gar1/Naf1_Cbf5-bd_sf"/>
</dbReference>
<evidence type="ECO:0000313" key="2">
    <source>
        <dbReference type="EMBL" id="BAD86475.1"/>
    </source>
</evidence>
<proteinExistence type="predicted"/>
<evidence type="ECO:0000256" key="1">
    <source>
        <dbReference type="SAM" id="MobiDB-lite"/>
    </source>
</evidence>
<accession>Q5JDA2</accession>
<reference evidence="2 3" key="1">
    <citation type="journal article" date="2005" name="Genome Res.">
        <title>Complete genome sequence of the hyperthermophilic archaeon Thermococcus kodakaraensis KOD1 and comparison with Pyrococcus genomes.</title>
        <authorList>
            <person name="Fukui T."/>
            <person name="Atomi H."/>
            <person name="Kanai T."/>
            <person name="Matsumi R."/>
            <person name="Fujiwara S."/>
            <person name="Imanaka T."/>
        </authorList>
    </citation>
    <scope>NUCLEOTIDE SEQUENCE [LARGE SCALE GENOMIC DNA]</scope>
    <source>
        <strain evidence="3">ATCC BAA-918 / JCM 12380 / KOD1</strain>
    </source>
</reference>
<protein>
    <submittedName>
        <fullName evidence="2">snoRNP component, Gar1 homolog</fullName>
    </submittedName>
</protein>
<dbReference type="GO" id="GO:0042254">
    <property type="term" value="P:ribosome biogenesis"/>
    <property type="evidence" value="ECO:0007669"/>
    <property type="project" value="InterPro"/>
</dbReference>
<dbReference type="KEGG" id="tko:TK2286"/>
<dbReference type="Proteomes" id="UP000000536">
    <property type="component" value="Chromosome"/>
</dbReference>
<dbReference type="Gene3D" id="2.40.10.230">
    <property type="entry name" value="Probable tRNA pseudouridine synthase domain"/>
    <property type="match status" value="1"/>
</dbReference>
<dbReference type="PATRIC" id="fig|69014.16.peg.2241"/>
<dbReference type="InParanoid" id="Q5JDA2"/>
<dbReference type="Pfam" id="PF04410">
    <property type="entry name" value="Gar1"/>
    <property type="match status" value="1"/>
</dbReference>
<dbReference type="eggNOG" id="arCOG02466">
    <property type="taxonomic scope" value="Archaea"/>
</dbReference>
<feature type="region of interest" description="Disordered" evidence="1">
    <location>
        <begin position="76"/>
        <end position="115"/>
    </location>
</feature>
<dbReference type="OrthoDB" id="60264at2157"/>
<dbReference type="InterPro" id="IPR009000">
    <property type="entry name" value="Transl_B-barrel_sf"/>
</dbReference>
<dbReference type="SUPFAM" id="SSF50447">
    <property type="entry name" value="Translation proteins"/>
    <property type="match status" value="1"/>
</dbReference>
<dbReference type="EnsemblBacteria" id="BAD86475">
    <property type="protein sequence ID" value="BAD86475"/>
    <property type="gene ID" value="TK2286"/>
</dbReference>
<evidence type="ECO:0000313" key="3">
    <source>
        <dbReference type="Proteomes" id="UP000000536"/>
    </source>
</evidence>
<dbReference type="HOGENOM" id="CLU_165884_1_0_2"/>
<sequence>MKRLGVVSHYAKQGFLIVRTNWVPSLNDPVVDKELKPVGVVKDVFGPVNYPYVAVKPRVKDPEKYVGALLYVGRREKGGKKAPQKGKTSGKNRSPKKARKGKTGKRSGPTPRRRG</sequence>
<dbReference type="RefSeq" id="WP_011251236.1">
    <property type="nucleotide sequence ID" value="NC_006624.1"/>
</dbReference>
<dbReference type="FunCoup" id="Q5JDA2">
    <property type="interactions" value="2"/>
</dbReference>
<keyword evidence="3" id="KW-1185">Reference proteome</keyword>
<gene>
    <name evidence="2" type="ordered locus">TK2286</name>
</gene>
<organism evidence="2 3">
    <name type="scientific">Thermococcus kodakarensis (strain ATCC BAA-918 / JCM 12380 / KOD1)</name>
    <name type="common">Pyrococcus kodakaraensis (strain KOD1)</name>
    <dbReference type="NCBI Taxonomy" id="69014"/>
    <lineage>
        <taxon>Archaea</taxon>
        <taxon>Methanobacteriati</taxon>
        <taxon>Methanobacteriota</taxon>
        <taxon>Thermococci</taxon>
        <taxon>Thermococcales</taxon>
        <taxon>Thermococcaceae</taxon>
        <taxon>Thermococcus</taxon>
    </lineage>
</organism>
<name>Q5JDA2_THEKO</name>
<dbReference type="InterPro" id="IPR007504">
    <property type="entry name" value="H/ACA_rnp_Gar1/Naf1"/>
</dbReference>
<dbReference type="NCBIfam" id="NF009629">
    <property type="entry name" value="PRK13149.1-5"/>
    <property type="match status" value="1"/>
</dbReference>
<dbReference type="GO" id="GO:0001522">
    <property type="term" value="P:pseudouridine synthesis"/>
    <property type="evidence" value="ECO:0007669"/>
    <property type="project" value="InterPro"/>
</dbReference>
<dbReference type="AlphaFoldDB" id="Q5JDA2"/>
<dbReference type="PhylomeDB" id="Q5JDA2"/>
<dbReference type="GeneID" id="78448831"/>
<feature type="compositionally biased region" description="Basic residues" evidence="1">
    <location>
        <begin position="77"/>
        <end position="115"/>
    </location>
</feature>
<dbReference type="EMBL" id="AP006878">
    <property type="protein sequence ID" value="BAD86475.1"/>
    <property type="molecule type" value="Genomic_DNA"/>
</dbReference>